<keyword evidence="1" id="KW-0808">Transferase</keyword>
<dbReference type="InterPro" id="IPR017441">
    <property type="entry name" value="Protein_kinase_ATP_BS"/>
</dbReference>
<keyword evidence="3" id="KW-0418">Kinase</keyword>
<dbReference type="InterPro" id="IPR008271">
    <property type="entry name" value="Ser/Thr_kinase_AS"/>
</dbReference>
<evidence type="ECO:0000313" key="11">
    <source>
        <dbReference type="RefSeq" id="XP_035684702.1"/>
    </source>
</evidence>
<dbReference type="AlphaFoldDB" id="A0A9J7LLF8"/>
<evidence type="ECO:0000256" key="2">
    <source>
        <dbReference type="ARBA" id="ARBA00022741"/>
    </source>
</evidence>
<dbReference type="GeneID" id="118421499"/>
<dbReference type="GO" id="GO:0004674">
    <property type="term" value="F:protein serine/threonine kinase activity"/>
    <property type="evidence" value="ECO:0007669"/>
    <property type="project" value="UniProtKB-KW"/>
</dbReference>
<dbReference type="InterPro" id="IPR011009">
    <property type="entry name" value="Kinase-like_dom_sf"/>
</dbReference>
<keyword evidence="8" id="KW-0472">Membrane</keyword>
<dbReference type="Proteomes" id="UP000001554">
    <property type="component" value="Chromosome 8"/>
</dbReference>
<dbReference type="OrthoDB" id="10252171at2759"/>
<dbReference type="CDD" id="cd14014">
    <property type="entry name" value="STKc_PknB_like"/>
    <property type="match status" value="1"/>
</dbReference>
<reference evidence="11" key="2">
    <citation type="submission" date="2025-08" db="UniProtKB">
        <authorList>
            <consortium name="RefSeq"/>
        </authorList>
    </citation>
    <scope>IDENTIFICATION</scope>
    <source>
        <strain evidence="11">S238N-H82</strain>
        <tissue evidence="11">Testes</tissue>
    </source>
</reference>
<dbReference type="PANTHER" id="PTHR11042">
    <property type="entry name" value="EUKARYOTIC TRANSLATION INITIATION FACTOR 2-ALPHA KINASE EIF2-ALPHA KINASE -RELATED"/>
    <property type="match status" value="1"/>
</dbReference>
<dbReference type="GO" id="GO:0005634">
    <property type="term" value="C:nucleus"/>
    <property type="evidence" value="ECO:0000318"/>
    <property type="project" value="GO_Central"/>
</dbReference>
<dbReference type="SMART" id="SM00220">
    <property type="entry name" value="S_TKc"/>
    <property type="match status" value="1"/>
</dbReference>
<keyword evidence="8" id="KW-1133">Transmembrane helix</keyword>
<evidence type="ECO:0000256" key="5">
    <source>
        <dbReference type="ARBA" id="ARBA00037982"/>
    </source>
</evidence>
<organism evidence="10 11">
    <name type="scientific">Branchiostoma floridae</name>
    <name type="common">Florida lancelet</name>
    <name type="synonym">Amphioxus</name>
    <dbReference type="NCBI Taxonomy" id="7739"/>
    <lineage>
        <taxon>Eukaryota</taxon>
        <taxon>Metazoa</taxon>
        <taxon>Chordata</taxon>
        <taxon>Cephalochordata</taxon>
        <taxon>Leptocardii</taxon>
        <taxon>Amphioxiformes</taxon>
        <taxon>Branchiostomatidae</taxon>
        <taxon>Branchiostoma</taxon>
    </lineage>
</organism>
<protein>
    <submittedName>
        <fullName evidence="11">Serine/threonine-protein kinase PDIK1L-like</fullName>
    </submittedName>
</protein>
<evidence type="ECO:0000256" key="4">
    <source>
        <dbReference type="ARBA" id="ARBA00022840"/>
    </source>
</evidence>
<evidence type="ECO:0000256" key="8">
    <source>
        <dbReference type="SAM" id="Phobius"/>
    </source>
</evidence>
<dbReference type="RefSeq" id="XP_035684702.1">
    <property type="nucleotide sequence ID" value="XM_035828809.1"/>
</dbReference>
<dbReference type="GO" id="GO:0005737">
    <property type="term" value="C:cytoplasm"/>
    <property type="evidence" value="ECO:0000318"/>
    <property type="project" value="GO_Central"/>
</dbReference>
<evidence type="ECO:0000256" key="7">
    <source>
        <dbReference type="RuleBase" id="RU000304"/>
    </source>
</evidence>
<evidence type="ECO:0000256" key="1">
    <source>
        <dbReference type="ARBA" id="ARBA00022679"/>
    </source>
</evidence>
<keyword evidence="7" id="KW-0723">Serine/threonine-protein kinase</keyword>
<dbReference type="SUPFAM" id="SSF56112">
    <property type="entry name" value="Protein kinase-like (PK-like)"/>
    <property type="match status" value="1"/>
</dbReference>
<keyword evidence="10" id="KW-1185">Reference proteome</keyword>
<dbReference type="FunFam" id="1.10.510.10:FF:001914">
    <property type="entry name" value="Uncharacterized protein"/>
    <property type="match status" value="1"/>
</dbReference>
<sequence length="410" mass="46121">METSFKVGNYEVGEELGRGAFGQIHKAYSLGRDPVRICAAKRLSAELDYQMNEAVGELNTLENLPNHNHIAQLIGHEIVSTHPSCIWLFLEFCDGGTLGDYVFRNPQNVDTKRQLAVQLADAVAFLHKQRIVHRDLKPQNLMIKDRTEFPILKVVDFGLATVCTHLDRARVHDYFTGSVIGTPFFVAPEVQSGHDHNWTTAVDVFSMGLVIWAMFDNLNAAVNARDDPYLAPCVRGPSGYPEAIGHFLRRGETVDQDTVMSNHPKRRNLVLRMIDADYNGRPTADEVFNNLMVIEDESDQESYQLSETTPIVATSQNEGETNSCCKIPLTIFSILLYCLIQLLKPVVLVIITIPFMIALILQAVCALVTCFFCICCNYNDIECVTYILKFKMVPPAFECYKNICSRVVNF</sequence>
<feature type="binding site" evidence="6">
    <location>
        <position position="41"/>
    </location>
    <ligand>
        <name>ATP</name>
        <dbReference type="ChEBI" id="CHEBI:30616"/>
    </ligand>
</feature>
<keyword evidence="2 6" id="KW-0547">Nucleotide-binding</keyword>
<feature type="transmembrane region" description="Helical" evidence="8">
    <location>
        <begin position="348"/>
        <end position="369"/>
    </location>
</feature>
<dbReference type="PROSITE" id="PS00108">
    <property type="entry name" value="PROTEIN_KINASE_ST"/>
    <property type="match status" value="1"/>
</dbReference>
<gene>
    <name evidence="11" type="primary">LOC118421499</name>
</gene>
<accession>A0A9J7LLF8</accession>
<dbReference type="GO" id="GO:0004672">
    <property type="term" value="F:protein kinase activity"/>
    <property type="evidence" value="ECO:0000318"/>
    <property type="project" value="GO_Central"/>
</dbReference>
<dbReference type="GO" id="GO:0010972">
    <property type="term" value="P:negative regulation of G2/M transition of mitotic cell cycle"/>
    <property type="evidence" value="ECO:0000318"/>
    <property type="project" value="GO_Central"/>
</dbReference>
<feature type="domain" description="Protein kinase" evidence="9">
    <location>
        <begin position="10"/>
        <end position="293"/>
    </location>
</feature>
<proteinExistence type="inferred from homology"/>
<evidence type="ECO:0000256" key="3">
    <source>
        <dbReference type="ARBA" id="ARBA00022777"/>
    </source>
</evidence>
<dbReference type="GO" id="GO:0005524">
    <property type="term" value="F:ATP binding"/>
    <property type="evidence" value="ECO:0007669"/>
    <property type="project" value="UniProtKB-UniRule"/>
</dbReference>
<name>A0A9J7LLF8_BRAFL</name>
<evidence type="ECO:0000313" key="10">
    <source>
        <dbReference type="Proteomes" id="UP000001554"/>
    </source>
</evidence>
<dbReference type="KEGG" id="bfo:118421499"/>
<evidence type="ECO:0000259" key="9">
    <source>
        <dbReference type="PROSITE" id="PS50011"/>
    </source>
</evidence>
<keyword evidence="8" id="KW-0812">Transmembrane</keyword>
<dbReference type="Pfam" id="PF00069">
    <property type="entry name" value="Pkinase"/>
    <property type="match status" value="1"/>
</dbReference>
<dbReference type="InterPro" id="IPR000719">
    <property type="entry name" value="Prot_kinase_dom"/>
</dbReference>
<keyword evidence="4 6" id="KW-0067">ATP-binding</keyword>
<dbReference type="InterPro" id="IPR050339">
    <property type="entry name" value="CC_SR_Kinase"/>
</dbReference>
<dbReference type="PROSITE" id="PS00107">
    <property type="entry name" value="PROTEIN_KINASE_ATP"/>
    <property type="match status" value="1"/>
</dbReference>
<dbReference type="OMA" id="MNCPPSA"/>
<comment type="similarity">
    <text evidence="5">Belongs to the protein kinase superfamily. Ser/Thr protein kinase family. GCN2 subfamily.</text>
</comment>
<dbReference type="GO" id="GO:0110031">
    <property type="term" value="P:negative regulation of G2/MI transition of meiotic cell cycle"/>
    <property type="evidence" value="ECO:0000318"/>
    <property type="project" value="GO_Central"/>
</dbReference>
<dbReference type="Gene3D" id="1.10.510.10">
    <property type="entry name" value="Transferase(Phosphotransferase) domain 1"/>
    <property type="match status" value="1"/>
</dbReference>
<reference evidence="10" key="1">
    <citation type="journal article" date="2020" name="Nat. Ecol. Evol.">
        <title>Deeply conserved synteny resolves early events in vertebrate evolution.</title>
        <authorList>
            <person name="Simakov O."/>
            <person name="Marletaz F."/>
            <person name="Yue J.X."/>
            <person name="O'Connell B."/>
            <person name="Jenkins J."/>
            <person name="Brandt A."/>
            <person name="Calef R."/>
            <person name="Tung C.H."/>
            <person name="Huang T.K."/>
            <person name="Schmutz J."/>
            <person name="Satoh N."/>
            <person name="Yu J.K."/>
            <person name="Putnam N.H."/>
            <person name="Green R.E."/>
            <person name="Rokhsar D.S."/>
        </authorList>
    </citation>
    <scope>NUCLEOTIDE SEQUENCE [LARGE SCALE GENOMIC DNA]</scope>
    <source>
        <strain evidence="10">S238N-H82</strain>
    </source>
</reference>
<dbReference type="PROSITE" id="PS50011">
    <property type="entry name" value="PROTEIN_KINASE_DOM"/>
    <property type="match status" value="1"/>
</dbReference>
<evidence type="ECO:0000256" key="6">
    <source>
        <dbReference type="PROSITE-ProRule" id="PRU10141"/>
    </source>
</evidence>
<dbReference type="PANTHER" id="PTHR11042:SF190">
    <property type="entry name" value="MITOSIS INHIBITOR PROTEIN KINASE MIK1"/>
    <property type="match status" value="1"/>
</dbReference>